<dbReference type="EMBL" id="GBXM01045607">
    <property type="protein sequence ID" value="JAH62970.1"/>
    <property type="molecule type" value="Transcribed_RNA"/>
</dbReference>
<reference evidence="1" key="1">
    <citation type="submission" date="2014-11" db="EMBL/GenBank/DDBJ databases">
        <authorList>
            <person name="Amaro Gonzalez C."/>
        </authorList>
    </citation>
    <scope>NUCLEOTIDE SEQUENCE</scope>
</reference>
<name>A0A0E9UCN2_ANGAN</name>
<sequence>MCHLQISAVEAISDSRY</sequence>
<dbReference type="AlphaFoldDB" id="A0A0E9UCN2"/>
<reference evidence="1" key="2">
    <citation type="journal article" date="2015" name="Fish Shellfish Immunol.">
        <title>Early steps in the European eel (Anguilla anguilla)-Vibrio vulnificus interaction in the gills: Role of the RtxA13 toxin.</title>
        <authorList>
            <person name="Callol A."/>
            <person name="Pajuelo D."/>
            <person name="Ebbesson L."/>
            <person name="Teles M."/>
            <person name="MacKenzie S."/>
            <person name="Amaro C."/>
        </authorList>
    </citation>
    <scope>NUCLEOTIDE SEQUENCE</scope>
</reference>
<protein>
    <submittedName>
        <fullName evidence="1">Uncharacterized protein</fullName>
    </submittedName>
</protein>
<proteinExistence type="predicted"/>
<accession>A0A0E9UCN2</accession>
<evidence type="ECO:0000313" key="1">
    <source>
        <dbReference type="EMBL" id="JAH62970.1"/>
    </source>
</evidence>
<organism evidence="1">
    <name type="scientific">Anguilla anguilla</name>
    <name type="common">European freshwater eel</name>
    <name type="synonym">Muraena anguilla</name>
    <dbReference type="NCBI Taxonomy" id="7936"/>
    <lineage>
        <taxon>Eukaryota</taxon>
        <taxon>Metazoa</taxon>
        <taxon>Chordata</taxon>
        <taxon>Craniata</taxon>
        <taxon>Vertebrata</taxon>
        <taxon>Euteleostomi</taxon>
        <taxon>Actinopterygii</taxon>
        <taxon>Neopterygii</taxon>
        <taxon>Teleostei</taxon>
        <taxon>Anguilliformes</taxon>
        <taxon>Anguillidae</taxon>
        <taxon>Anguilla</taxon>
    </lineage>
</organism>